<reference evidence="7" key="1">
    <citation type="journal article" date="2019" name="Int. J. Syst. Evol. Microbiol.">
        <title>The Global Catalogue of Microorganisms (GCM) 10K type strain sequencing project: providing services to taxonomists for standard genome sequencing and annotation.</title>
        <authorList>
            <consortium name="The Broad Institute Genomics Platform"/>
            <consortium name="The Broad Institute Genome Sequencing Center for Infectious Disease"/>
            <person name="Wu L."/>
            <person name="Ma J."/>
        </authorList>
    </citation>
    <scope>NUCLEOTIDE SEQUENCE [LARGE SCALE GENOMIC DNA]</scope>
    <source>
        <strain evidence="7">JCM 19134</strain>
    </source>
</reference>
<keyword evidence="6" id="KW-0966">Cell projection</keyword>
<evidence type="ECO:0000256" key="1">
    <source>
        <dbReference type="ARBA" id="ARBA00004117"/>
    </source>
</evidence>
<evidence type="ECO:0000256" key="2">
    <source>
        <dbReference type="ARBA" id="ARBA00009272"/>
    </source>
</evidence>
<keyword evidence="6" id="KW-0969">Cilium</keyword>
<dbReference type="AlphaFoldDB" id="A0AAV3U0B6"/>
<protein>
    <recommendedName>
        <fullName evidence="3 5">Flagellar hook-basal body complex protein FliE</fullName>
    </recommendedName>
</protein>
<dbReference type="RefSeq" id="WP_345418864.1">
    <property type="nucleotide sequence ID" value="NZ_AP031496.1"/>
</dbReference>
<dbReference type="PANTHER" id="PTHR34653:SF1">
    <property type="entry name" value="FLAGELLAR HOOK-BASAL BODY COMPLEX PROTEIN FLIE"/>
    <property type="match status" value="1"/>
</dbReference>
<accession>A0AAV3U0B6</accession>
<dbReference type="NCBIfam" id="TIGR00205">
    <property type="entry name" value="fliE"/>
    <property type="match status" value="1"/>
</dbReference>
<evidence type="ECO:0000313" key="6">
    <source>
        <dbReference type="EMBL" id="GAA4936659.1"/>
    </source>
</evidence>
<evidence type="ECO:0000256" key="4">
    <source>
        <dbReference type="ARBA" id="ARBA00023143"/>
    </source>
</evidence>
<comment type="caution">
    <text evidence="6">The sequence shown here is derived from an EMBL/GenBank/DDBJ whole genome shotgun (WGS) entry which is preliminary data.</text>
</comment>
<dbReference type="HAMAP" id="MF_00724">
    <property type="entry name" value="FliE"/>
    <property type="match status" value="1"/>
</dbReference>
<dbReference type="GO" id="GO:0009425">
    <property type="term" value="C:bacterial-type flagellum basal body"/>
    <property type="evidence" value="ECO:0007669"/>
    <property type="project" value="UniProtKB-SubCell"/>
</dbReference>
<dbReference type="EMBL" id="BAABLX010000007">
    <property type="protein sequence ID" value="GAA4936659.1"/>
    <property type="molecule type" value="Genomic_DNA"/>
</dbReference>
<keyword evidence="7" id="KW-1185">Reference proteome</keyword>
<keyword evidence="4 5" id="KW-0975">Bacterial flagellum</keyword>
<dbReference type="GO" id="GO:0005198">
    <property type="term" value="F:structural molecule activity"/>
    <property type="evidence" value="ECO:0007669"/>
    <property type="project" value="UniProtKB-UniRule"/>
</dbReference>
<comment type="subcellular location">
    <subcellularLocation>
        <location evidence="1 5">Bacterial flagellum basal body</location>
    </subcellularLocation>
</comment>
<dbReference type="PRINTS" id="PR01006">
    <property type="entry name" value="FLGHOOKFLIE"/>
</dbReference>
<dbReference type="GO" id="GO:0003774">
    <property type="term" value="F:cytoskeletal motor activity"/>
    <property type="evidence" value="ECO:0007669"/>
    <property type="project" value="InterPro"/>
</dbReference>
<name>A0AAV3U0B6_9ALTE</name>
<dbReference type="InterPro" id="IPR001624">
    <property type="entry name" value="FliE"/>
</dbReference>
<dbReference type="Pfam" id="PF02049">
    <property type="entry name" value="FliE"/>
    <property type="match status" value="1"/>
</dbReference>
<evidence type="ECO:0000256" key="5">
    <source>
        <dbReference type="HAMAP-Rule" id="MF_00724"/>
    </source>
</evidence>
<dbReference type="GO" id="GO:0071973">
    <property type="term" value="P:bacterial-type flagellum-dependent cell motility"/>
    <property type="evidence" value="ECO:0007669"/>
    <property type="project" value="InterPro"/>
</dbReference>
<keyword evidence="6" id="KW-0282">Flagellum</keyword>
<evidence type="ECO:0000256" key="3">
    <source>
        <dbReference type="ARBA" id="ARBA00018024"/>
    </source>
</evidence>
<evidence type="ECO:0000313" key="7">
    <source>
        <dbReference type="Proteomes" id="UP001409585"/>
    </source>
</evidence>
<dbReference type="Proteomes" id="UP001409585">
    <property type="component" value="Unassembled WGS sequence"/>
</dbReference>
<gene>
    <name evidence="5 6" type="primary">fliE</name>
    <name evidence="6" type="ORF">GCM10025791_12960</name>
</gene>
<dbReference type="PANTHER" id="PTHR34653">
    <property type="match status" value="1"/>
</dbReference>
<sequence length="123" mass="13321">MNVSNRPDINQLLLNMRDIKSQVQAPSQSPAALDVADGISRPGLNVQDTTPAFGELFNKAIDNVNGLQQNASALSSAYARGDESVDITDVMIASEKSRVGFQATVQVRNKVIEAYQDIMNMPI</sequence>
<comment type="similarity">
    <text evidence="2 5">Belongs to the FliE family.</text>
</comment>
<organism evidence="6 7">
    <name type="scientific">Halioxenophilus aromaticivorans</name>
    <dbReference type="NCBI Taxonomy" id="1306992"/>
    <lineage>
        <taxon>Bacteria</taxon>
        <taxon>Pseudomonadati</taxon>
        <taxon>Pseudomonadota</taxon>
        <taxon>Gammaproteobacteria</taxon>
        <taxon>Alteromonadales</taxon>
        <taxon>Alteromonadaceae</taxon>
        <taxon>Halioxenophilus</taxon>
    </lineage>
</organism>
<proteinExistence type="inferred from homology"/>